<reference evidence="3" key="1">
    <citation type="submission" date="2015-03" db="EMBL/GenBank/DDBJ databases">
        <authorList>
            <person name="Nijsse Bart"/>
        </authorList>
    </citation>
    <scope>NUCLEOTIDE SEQUENCE [LARGE SCALE GENOMIC DNA]</scope>
</reference>
<dbReference type="EC" id="2.1.1.-" evidence="2"/>
<sequence>MADNILIKNKKSWDAMADSWFGTTALPTYGCLIPTEDELKLFPDLRGKKVLDIGCGSGHSLKWCGDNGVSELWGLDMSTKQIENARKFLNENGYAPTLFNSPMELDCGLPKEYFDIVYSIYAIGWTVDLQTTFNNIATYLKKDGVFIFSWDHPIMHCVDVQDDKIIFKGCYLNEDIFSYIQHGNPVTIKNRKLSTYINALVKAGFMVEQLVEETNDVTLTWPAEFSSGYYTPYKAKKFPLSFIIKARKILLRPMSK</sequence>
<dbReference type="InterPro" id="IPR029063">
    <property type="entry name" value="SAM-dependent_MTases_sf"/>
</dbReference>
<keyword evidence="2" id="KW-0808">Transferase</keyword>
<dbReference type="GO" id="GO:0032259">
    <property type="term" value="P:methylation"/>
    <property type="evidence" value="ECO:0007669"/>
    <property type="project" value="UniProtKB-KW"/>
</dbReference>
<protein>
    <submittedName>
        <fullName evidence="2">Ubiquinone/menaquinone biosynthesis methyltransferase UBIE</fullName>
        <ecNumber evidence="2">2.1.1.-</ecNumber>
    </submittedName>
</protein>
<evidence type="ECO:0000313" key="3">
    <source>
        <dbReference type="Proteomes" id="UP000049855"/>
    </source>
</evidence>
<keyword evidence="2" id="KW-0489">Methyltransferase</keyword>
<dbReference type="PANTHER" id="PTHR43861:SF1">
    <property type="entry name" value="TRANS-ACONITATE 2-METHYLTRANSFERASE"/>
    <property type="match status" value="1"/>
</dbReference>
<dbReference type="InterPro" id="IPR013216">
    <property type="entry name" value="Methyltransf_11"/>
</dbReference>
<name>A0A0U1KYT4_9FIRM</name>
<dbReference type="Pfam" id="PF08241">
    <property type="entry name" value="Methyltransf_11"/>
    <property type="match status" value="1"/>
</dbReference>
<dbReference type="AlphaFoldDB" id="A0A0U1KYT4"/>
<dbReference type="RefSeq" id="WP_021167295.1">
    <property type="nucleotide sequence ID" value="NZ_CTRP01000010.1"/>
</dbReference>
<feature type="domain" description="Methyltransferase type 11" evidence="1">
    <location>
        <begin position="51"/>
        <end position="148"/>
    </location>
</feature>
<dbReference type="Gene3D" id="3.40.50.150">
    <property type="entry name" value="Vaccinia Virus protein VP39"/>
    <property type="match status" value="1"/>
</dbReference>
<dbReference type="CDD" id="cd02440">
    <property type="entry name" value="AdoMet_MTases"/>
    <property type="match status" value="1"/>
</dbReference>
<organism evidence="2 3">
    <name type="scientific">Sporomusa ovata</name>
    <dbReference type="NCBI Taxonomy" id="2378"/>
    <lineage>
        <taxon>Bacteria</taxon>
        <taxon>Bacillati</taxon>
        <taxon>Bacillota</taxon>
        <taxon>Negativicutes</taxon>
        <taxon>Selenomonadales</taxon>
        <taxon>Sporomusaceae</taxon>
        <taxon>Sporomusa</taxon>
    </lineage>
</organism>
<evidence type="ECO:0000259" key="1">
    <source>
        <dbReference type="Pfam" id="PF08241"/>
    </source>
</evidence>
<gene>
    <name evidence="2" type="ORF">SpAn4DRAFT_3041</name>
</gene>
<dbReference type="PANTHER" id="PTHR43861">
    <property type="entry name" value="TRANS-ACONITATE 2-METHYLTRANSFERASE-RELATED"/>
    <property type="match status" value="1"/>
</dbReference>
<proteinExistence type="predicted"/>
<accession>A0A0U1KYT4</accession>
<dbReference type="GO" id="GO:0008757">
    <property type="term" value="F:S-adenosylmethionine-dependent methyltransferase activity"/>
    <property type="evidence" value="ECO:0007669"/>
    <property type="project" value="InterPro"/>
</dbReference>
<keyword evidence="3" id="KW-1185">Reference proteome</keyword>
<dbReference type="Proteomes" id="UP000049855">
    <property type="component" value="Unassembled WGS sequence"/>
</dbReference>
<dbReference type="EMBL" id="CTRP01000010">
    <property type="protein sequence ID" value="CQR72581.1"/>
    <property type="molecule type" value="Genomic_DNA"/>
</dbReference>
<dbReference type="SUPFAM" id="SSF53335">
    <property type="entry name" value="S-adenosyl-L-methionine-dependent methyltransferases"/>
    <property type="match status" value="1"/>
</dbReference>
<evidence type="ECO:0000313" key="2">
    <source>
        <dbReference type="EMBL" id="CQR72581.1"/>
    </source>
</evidence>
<keyword evidence="2" id="KW-0830">Ubiquinone</keyword>